<sequence length="513" mass="55814">MGKNSKDKKTTKAKSGKGTGDKSQDFLKGDRVVAPKRTEVETETESSEDDTGGSWDTVCDKRSLRQERRARKAGRHIDSQESQAKDDSSADEDNNNTGKASAALSQRADKKEKSYEREFPTLVSSDAETLGDEGKSKASPLAKLMKADKKLFKAVSVIAAETAENEIVAAQLDHIIDEISKMKSLILEATHEVAGLRGELRAVRETMGSGQGPTKTMADVIRSSAQGEIIGQLGSPKQREAIVVRSSTHGAEELSKLIARNIDPCSLGLRDVEMRPVRSGVVISSTSKEAIASLQKELQSNEATGKAIEVTQARKRLPQIKMYRPSQTPRLTLSSEQVAQAQPAPRRETEGPSLGARSVDNTLVRFPLHRSSRFSLEHLLLITKICTSGGSRRAHARHLQRTPLRPSYSSRLSSPTFHAFLPATAGDGRDARAPSIFGASCFGRSDDRFARQNRFGPPPEFPLALSCPGIVHHLLGANVCAFAPPQRRVSTWDGPLLRSLSDLCAVRDRNAAH</sequence>
<name>A0A9J6EU51_RHIMP</name>
<feature type="compositionally biased region" description="Basic and acidic residues" evidence="1">
    <location>
        <begin position="75"/>
        <end position="88"/>
    </location>
</feature>
<evidence type="ECO:0000256" key="1">
    <source>
        <dbReference type="SAM" id="MobiDB-lite"/>
    </source>
</evidence>
<feature type="compositionally biased region" description="Acidic residues" evidence="1">
    <location>
        <begin position="41"/>
        <end position="51"/>
    </location>
</feature>
<protein>
    <submittedName>
        <fullName evidence="2">Uncharacterized protein</fullName>
    </submittedName>
</protein>
<evidence type="ECO:0000313" key="2">
    <source>
        <dbReference type="EMBL" id="KAH8037732.1"/>
    </source>
</evidence>
<feature type="region of interest" description="Disordered" evidence="1">
    <location>
        <begin position="1"/>
        <end position="120"/>
    </location>
</feature>
<gene>
    <name evidence="2" type="ORF">HPB51_016280</name>
</gene>
<reference evidence="2" key="1">
    <citation type="journal article" date="2020" name="Cell">
        <title>Large-Scale Comparative Analyses of Tick Genomes Elucidate Their Genetic Diversity and Vector Capacities.</title>
        <authorList>
            <consortium name="Tick Genome and Microbiome Consortium (TIGMIC)"/>
            <person name="Jia N."/>
            <person name="Wang J."/>
            <person name="Shi W."/>
            <person name="Du L."/>
            <person name="Sun Y."/>
            <person name="Zhan W."/>
            <person name="Jiang J.F."/>
            <person name="Wang Q."/>
            <person name="Zhang B."/>
            <person name="Ji P."/>
            <person name="Bell-Sakyi L."/>
            <person name="Cui X.M."/>
            <person name="Yuan T.T."/>
            <person name="Jiang B.G."/>
            <person name="Yang W.F."/>
            <person name="Lam T.T."/>
            <person name="Chang Q.C."/>
            <person name="Ding S.J."/>
            <person name="Wang X.J."/>
            <person name="Zhu J.G."/>
            <person name="Ruan X.D."/>
            <person name="Zhao L."/>
            <person name="Wei J.T."/>
            <person name="Ye R.Z."/>
            <person name="Que T.C."/>
            <person name="Du C.H."/>
            <person name="Zhou Y.H."/>
            <person name="Cheng J.X."/>
            <person name="Dai P.F."/>
            <person name="Guo W.B."/>
            <person name="Han X.H."/>
            <person name="Huang E.J."/>
            <person name="Li L.F."/>
            <person name="Wei W."/>
            <person name="Gao Y.C."/>
            <person name="Liu J.Z."/>
            <person name="Shao H.Z."/>
            <person name="Wang X."/>
            <person name="Wang C.C."/>
            <person name="Yang T.C."/>
            <person name="Huo Q.B."/>
            <person name="Li W."/>
            <person name="Chen H.Y."/>
            <person name="Chen S.E."/>
            <person name="Zhou L.G."/>
            <person name="Ni X.B."/>
            <person name="Tian J.H."/>
            <person name="Sheng Y."/>
            <person name="Liu T."/>
            <person name="Pan Y.S."/>
            <person name="Xia L.Y."/>
            <person name="Li J."/>
            <person name="Zhao F."/>
            <person name="Cao W.C."/>
        </authorList>
    </citation>
    <scope>NUCLEOTIDE SEQUENCE</scope>
    <source>
        <strain evidence="2">Rmic-2018</strain>
    </source>
</reference>
<evidence type="ECO:0000313" key="3">
    <source>
        <dbReference type="Proteomes" id="UP000821866"/>
    </source>
</evidence>
<feature type="compositionally biased region" description="Basic and acidic residues" evidence="1">
    <location>
        <begin position="58"/>
        <end position="67"/>
    </location>
</feature>
<feature type="compositionally biased region" description="Polar residues" evidence="1">
    <location>
        <begin position="325"/>
        <end position="340"/>
    </location>
</feature>
<proteinExistence type="predicted"/>
<feature type="region of interest" description="Disordered" evidence="1">
    <location>
        <begin position="325"/>
        <end position="356"/>
    </location>
</feature>
<keyword evidence="3" id="KW-1185">Reference proteome</keyword>
<feature type="compositionally biased region" description="Basic and acidic residues" evidence="1">
    <location>
        <begin position="1"/>
        <end position="10"/>
    </location>
</feature>
<accession>A0A9J6EU51</accession>
<organism evidence="2 3">
    <name type="scientific">Rhipicephalus microplus</name>
    <name type="common">Cattle tick</name>
    <name type="synonym">Boophilus microplus</name>
    <dbReference type="NCBI Taxonomy" id="6941"/>
    <lineage>
        <taxon>Eukaryota</taxon>
        <taxon>Metazoa</taxon>
        <taxon>Ecdysozoa</taxon>
        <taxon>Arthropoda</taxon>
        <taxon>Chelicerata</taxon>
        <taxon>Arachnida</taxon>
        <taxon>Acari</taxon>
        <taxon>Parasitiformes</taxon>
        <taxon>Ixodida</taxon>
        <taxon>Ixodoidea</taxon>
        <taxon>Ixodidae</taxon>
        <taxon>Rhipicephalinae</taxon>
        <taxon>Rhipicephalus</taxon>
        <taxon>Boophilus</taxon>
    </lineage>
</organism>
<feature type="compositionally biased region" description="Basic and acidic residues" evidence="1">
    <location>
        <begin position="107"/>
        <end position="119"/>
    </location>
</feature>
<feature type="compositionally biased region" description="Basic and acidic residues" evidence="1">
    <location>
        <begin position="19"/>
        <end position="40"/>
    </location>
</feature>
<dbReference type="AlphaFoldDB" id="A0A9J6EU51"/>
<dbReference type="Proteomes" id="UP000821866">
    <property type="component" value="Chromosome 10"/>
</dbReference>
<dbReference type="EMBL" id="JABSTU010000002">
    <property type="protein sequence ID" value="KAH8037732.1"/>
    <property type="molecule type" value="Genomic_DNA"/>
</dbReference>
<comment type="caution">
    <text evidence="2">The sequence shown here is derived from an EMBL/GenBank/DDBJ whole genome shotgun (WGS) entry which is preliminary data.</text>
</comment>
<reference evidence="2" key="2">
    <citation type="submission" date="2021-09" db="EMBL/GenBank/DDBJ databases">
        <authorList>
            <person name="Jia N."/>
            <person name="Wang J."/>
            <person name="Shi W."/>
            <person name="Du L."/>
            <person name="Sun Y."/>
            <person name="Zhan W."/>
            <person name="Jiang J."/>
            <person name="Wang Q."/>
            <person name="Zhang B."/>
            <person name="Ji P."/>
            <person name="Sakyi L.B."/>
            <person name="Cui X."/>
            <person name="Yuan T."/>
            <person name="Jiang B."/>
            <person name="Yang W."/>
            <person name="Lam T.T.-Y."/>
            <person name="Chang Q."/>
            <person name="Ding S."/>
            <person name="Wang X."/>
            <person name="Zhu J."/>
            <person name="Ruan X."/>
            <person name="Zhao L."/>
            <person name="Wei J."/>
            <person name="Que T."/>
            <person name="Du C."/>
            <person name="Cheng J."/>
            <person name="Dai P."/>
            <person name="Han X."/>
            <person name="Huang E."/>
            <person name="Gao Y."/>
            <person name="Liu J."/>
            <person name="Shao H."/>
            <person name="Ye R."/>
            <person name="Li L."/>
            <person name="Wei W."/>
            <person name="Wang X."/>
            <person name="Wang C."/>
            <person name="Huo Q."/>
            <person name="Li W."/>
            <person name="Guo W."/>
            <person name="Chen H."/>
            <person name="Chen S."/>
            <person name="Zhou L."/>
            <person name="Zhou L."/>
            <person name="Ni X."/>
            <person name="Tian J."/>
            <person name="Zhou Y."/>
            <person name="Sheng Y."/>
            <person name="Liu T."/>
            <person name="Pan Y."/>
            <person name="Xia L."/>
            <person name="Li J."/>
            <person name="Zhao F."/>
            <person name="Cao W."/>
        </authorList>
    </citation>
    <scope>NUCLEOTIDE SEQUENCE</scope>
    <source>
        <strain evidence="2">Rmic-2018</strain>
        <tissue evidence="2">Larvae</tissue>
    </source>
</reference>